<accession>A0A162K4G2</accession>
<dbReference type="Proteomes" id="UP000078544">
    <property type="component" value="Unassembled WGS sequence"/>
</dbReference>
<evidence type="ECO:0000313" key="2">
    <source>
        <dbReference type="Proteomes" id="UP000078544"/>
    </source>
</evidence>
<comment type="caution">
    <text evidence="1">The sequence shown here is derived from an EMBL/GenBank/DDBJ whole genome shotgun (WGS) entry which is preliminary data.</text>
</comment>
<reference evidence="1 2" key="1">
    <citation type="journal article" date="2016" name="Genome Biol. Evol.">
        <title>Divergent and convergent evolution of fungal pathogenicity.</title>
        <authorList>
            <person name="Shang Y."/>
            <person name="Xiao G."/>
            <person name="Zheng P."/>
            <person name="Cen K."/>
            <person name="Zhan S."/>
            <person name="Wang C."/>
        </authorList>
    </citation>
    <scope>NUCLEOTIDE SEQUENCE [LARGE SCALE GENOMIC DNA]</scope>
    <source>
        <strain evidence="1 2">RCEF 2490</strain>
    </source>
</reference>
<gene>
    <name evidence="1" type="ORF">AAL_00501</name>
</gene>
<organism evidence="1 2">
    <name type="scientific">Moelleriella libera RCEF 2490</name>
    <dbReference type="NCBI Taxonomy" id="1081109"/>
    <lineage>
        <taxon>Eukaryota</taxon>
        <taxon>Fungi</taxon>
        <taxon>Dikarya</taxon>
        <taxon>Ascomycota</taxon>
        <taxon>Pezizomycotina</taxon>
        <taxon>Sordariomycetes</taxon>
        <taxon>Hypocreomycetidae</taxon>
        <taxon>Hypocreales</taxon>
        <taxon>Clavicipitaceae</taxon>
        <taxon>Moelleriella</taxon>
    </lineage>
</organism>
<dbReference type="EMBL" id="AZGY01000001">
    <property type="protein sequence ID" value="OAA33036.1"/>
    <property type="molecule type" value="Genomic_DNA"/>
</dbReference>
<protein>
    <submittedName>
        <fullName evidence="1">Uncharacterized protein</fullName>
    </submittedName>
</protein>
<sequence>MPRGAPGGWMRAWSRRRASAAGEWPGACPSRQRCLTAGVVDVGVELKSGQQKLHDRQAPVFSGQVKRRRPHALSITPKASGDWKVMGASFSTAHHRAKSVGECREDDRGGRVRGGKCVRGC</sequence>
<name>A0A162K4G2_9HYPO</name>
<proteinExistence type="predicted"/>
<dbReference type="AlphaFoldDB" id="A0A162K4G2"/>
<evidence type="ECO:0000313" key="1">
    <source>
        <dbReference type="EMBL" id="OAA33036.1"/>
    </source>
</evidence>
<keyword evidence="2" id="KW-1185">Reference proteome</keyword>